<dbReference type="InterPro" id="IPR013005">
    <property type="entry name" value="Ribosomal_uL4-like"/>
</dbReference>
<proteinExistence type="inferred from homology"/>
<comment type="similarity">
    <text evidence="1">Belongs to the universal ribosomal protein uL4 family.</text>
</comment>
<comment type="caution">
    <text evidence="6">The sequence shown here is derived from an EMBL/GenBank/DDBJ whole genome shotgun (WGS) entry which is preliminary data.</text>
</comment>
<dbReference type="PANTHER" id="PTHR10746:SF6">
    <property type="entry name" value="LARGE RIBOSOMAL SUBUNIT PROTEIN UL4M"/>
    <property type="match status" value="1"/>
</dbReference>
<keyword evidence="2 6" id="KW-0689">Ribosomal protein</keyword>
<dbReference type="OrthoDB" id="275876at2759"/>
<dbReference type="GO" id="GO:0003735">
    <property type="term" value="F:structural constituent of ribosome"/>
    <property type="evidence" value="ECO:0007669"/>
    <property type="project" value="InterPro"/>
</dbReference>
<evidence type="ECO:0000256" key="1">
    <source>
        <dbReference type="ARBA" id="ARBA00010528"/>
    </source>
</evidence>
<keyword evidence="3" id="KW-0687">Ribonucleoprotein</keyword>
<name>A0A9W8L589_9FUNG</name>
<dbReference type="GO" id="GO:0006412">
    <property type="term" value="P:translation"/>
    <property type="evidence" value="ECO:0007669"/>
    <property type="project" value="InterPro"/>
</dbReference>
<dbReference type="GO" id="GO:0005840">
    <property type="term" value="C:ribosome"/>
    <property type="evidence" value="ECO:0007669"/>
    <property type="project" value="UniProtKB-KW"/>
</dbReference>
<dbReference type="AlphaFoldDB" id="A0A9W8L589"/>
<dbReference type="HAMAP" id="MF_01328_B">
    <property type="entry name" value="Ribosomal_uL4_B"/>
    <property type="match status" value="1"/>
</dbReference>
<reference evidence="6" key="1">
    <citation type="submission" date="2022-07" db="EMBL/GenBank/DDBJ databases">
        <title>Phylogenomic reconstructions and comparative analyses of Kickxellomycotina fungi.</title>
        <authorList>
            <person name="Reynolds N.K."/>
            <person name="Stajich J.E."/>
            <person name="Barry K."/>
            <person name="Grigoriev I.V."/>
            <person name="Crous P."/>
            <person name="Smith M.E."/>
        </authorList>
    </citation>
    <scope>NUCLEOTIDE SEQUENCE</scope>
    <source>
        <strain evidence="6">CBS 109367</strain>
    </source>
</reference>
<dbReference type="EMBL" id="JANBTX010000054">
    <property type="protein sequence ID" value="KAJ2688117.1"/>
    <property type="molecule type" value="Genomic_DNA"/>
</dbReference>
<evidence type="ECO:0000313" key="6">
    <source>
        <dbReference type="EMBL" id="KAJ2688117.1"/>
    </source>
</evidence>
<evidence type="ECO:0000256" key="3">
    <source>
        <dbReference type="ARBA" id="ARBA00023274"/>
    </source>
</evidence>
<sequence>MSATSQFQLLPEHILECICKYSTPIVEDNTGPRPGIAMVRTDLFDSFGPHWRKVALEHYFKHFTLAFNSGAGEVNSTHPVEDGFISIEQECHSLTAVKVYVALDDLLSGKATHMLAQSKYLPLVFPSVTTMKIDINEFYKSSWVFDAASVASTPSLYQQLQTMFPGVQSAQLMKGSREEPVNVNPKCEFEQFVLDLFVKFSGVCATFDLKGGLEDLWKVEDIYSTVTELAMFEECYSEKTFELVHKCAPTLKKLEMHSYTGQDVLDVFTDASGEPIEYPRLTTLELSKGYGPGNTSYVTCPQLYSTWKMLMEGPAMDNITYLKLEEDAREVTDIVSSNCQFEKYLLDLYTKYFDVYTALNLHGSWQGGFTRMYSVVTTMRLFFGDYSEQTFQLIHKCAHSLESLAVHNYRGREAYSIFMDTNDSPVEYTRLRSLKLSMVKSSGTVSRGSGVTVLLPSLTHLDVDGSYAFEDDVLFRATRKTLKYANILVDLHTAAILEKYNVFRGPDYPSICHVKISRISDTDDDTWYVLGRMQHTKQAVARFLPALRQAFTMPQAIQKCPQQIRGLASECKPSESKPSEPSVLRPISSKRRIVPSAGEISALNWPLPQALRAVNPFPETIQAWMMDFETNEPIDILDVQRSVFAAQIRPDIVHRVVTYERNMKRQGTHNSRTRSEVRGSTRKVQPQKGLGMARHGTRRAPQFVGGAKAHGPVPRSHETQIQRKVWLMALRSVLSAKYAQDQLVVVDNMEVGSRKTGDLSRMFISNGWSPLASTGRSPSIMLMPFMEEALPSELRKLEMASRNIPGVSIMNPSDAEVYEILRHQFLIMDRKALDLLEGILKPM</sequence>
<dbReference type="PANTHER" id="PTHR10746">
    <property type="entry name" value="50S RIBOSOMAL PROTEIN L4"/>
    <property type="match status" value="1"/>
</dbReference>
<keyword evidence="7" id="KW-1185">Reference proteome</keyword>
<dbReference type="Proteomes" id="UP001151516">
    <property type="component" value="Unassembled WGS sequence"/>
</dbReference>
<dbReference type="NCBIfam" id="TIGR03953">
    <property type="entry name" value="rplD_bact"/>
    <property type="match status" value="1"/>
</dbReference>
<gene>
    <name evidence="6" type="primary">yml6</name>
    <name evidence="6" type="ORF">IWW39_002460</name>
</gene>
<dbReference type="GO" id="GO:1990904">
    <property type="term" value="C:ribonucleoprotein complex"/>
    <property type="evidence" value="ECO:0007669"/>
    <property type="project" value="UniProtKB-KW"/>
</dbReference>
<dbReference type="InterPro" id="IPR002136">
    <property type="entry name" value="Ribosomal_uL4"/>
</dbReference>
<dbReference type="SUPFAM" id="SSF52166">
    <property type="entry name" value="Ribosomal protein L4"/>
    <property type="match status" value="1"/>
</dbReference>
<dbReference type="Pfam" id="PF00573">
    <property type="entry name" value="Ribosomal_L4"/>
    <property type="match status" value="1"/>
</dbReference>
<dbReference type="InterPro" id="IPR023574">
    <property type="entry name" value="Ribosomal_uL4_dom_sf"/>
</dbReference>
<evidence type="ECO:0000256" key="2">
    <source>
        <dbReference type="ARBA" id="ARBA00022980"/>
    </source>
</evidence>
<dbReference type="Gene3D" id="3.40.1370.10">
    <property type="match status" value="1"/>
</dbReference>
<accession>A0A9W8L589</accession>
<protein>
    <recommendedName>
        <fullName evidence="4">Large ribosomal subunit protein uL4m</fullName>
    </recommendedName>
</protein>
<evidence type="ECO:0000256" key="4">
    <source>
        <dbReference type="ARBA" id="ARBA00040565"/>
    </source>
</evidence>
<evidence type="ECO:0000313" key="7">
    <source>
        <dbReference type="Proteomes" id="UP001151516"/>
    </source>
</evidence>
<feature type="region of interest" description="Disordered" evidence="5">
    <location>
        <begin position="665"/>
        <end position="695"/>
    </location>
</feature>
<organism evidence="6 7">
    <name type="scientific">Coemansia spiralis</name>
    <dbReference type="NCBI Taxonomy" id="417178"/>
    <lineage>
        <taxon>Eukaryota</taxon>
        <taxon>Fungi</taxon>
        <taxon>Fungi incertae sedis</taxon>
        <taxon>Zoopagomycota</taxon>
        <taxon>Kickxellomycotina</taxon>
        <taxon>Kickxellomycetes</taxon>
        <taxon>Kickxellales</taxon>
        <taxon>Kickxellaceae</taxon>
        <taxon>Coemansia</taxon>
    </lineage>
</organism>
<evidence type="ECO:0000256" key="5">
    <source>
        <dbReference type="SAM" id="MobiDB-lite"/>
    </source>
</evidence>